<feature type="domain" description="Dynamin-type G" evidence="3">
    <location>
        <begin position="56"/>
        <end position="296"/>
    </location>
</feature>
<dbReference type="PROSITE" id="PS51718">
    <property type="entry name" value="G_DYNAMIN_2"/>
    <property type="match status" value="1"/>
</dbReference>
<dbReference type="Proteomes" id="UP000321595">
    <property type="component" value="Chromosome"/>
</dbReference>
<dbReference type="PANTHER" id="PTHR43681">
    <property type="entry name" value="TRANSMEMBRANE GTPASE FZO"/>
    <property type="match status" value="1"/>
</dbReference>
<dbReference type="SUPFAM" id="SSF52540">
    <property type="entry name" value="P-loop containing nucleoside triphosphate hydrolases"/>
    <property type="match status" value="1"/>
</dbReference>
<dbReference type="EMBL" id="CP042467">
    <property type="protein sequence ID" value="QED28312.1"/>
    <property type="molecule type" value="Genomic_DNA"/>
</dbReference>
<reference evidence="4 5" key="1">
    <citation type="submission" date="2019-08" db="EMBL/GenBank/DDBJ databases">
        <authorList>
            <person name="Liang Q."/>
        </authorList>
    </citation>
    <scope>NUCLEOTIDE SEQUENCE [LARGE SCALE GENOMIC DNA]</scope>
    <source>
        <strain evidence="4 5">V1718</strain>
    </source>
</reference>
<accession>A0A5B8XQX9</accession>
<dbReference type="Pfam" id="PF00350">
    <property type="entry name" value="Dynamin_N"/>
    <property type="match status" value="1"/>
</dbReference>
<dbReference type="AlphaFoldDB" id="A0A5B8XQX9"/>
<sequence>MRMTMSEEHVDEPKSHLPIKADEVEDLLKELAEIAANSNLHTLEKEIVEDRIPSLHKGRITLVVLGEFNHGKSTVVNALLGQEVLPMGITPTTAVITHLVHGEAHKARVKPAMDGEIYDIEITDVEGVVKHVEEASIEPEYVEISHPNPFLANGLVLVDTPGVNDISRQKVEITYGYLPRADVILYVLDATQVLKKSEVTFIKDRLLKANRDRIIFILGKIDALSDADAREVELYARERLAGLIGDVELYAFSAREALQAQKEKRSTPAAFAQFRDNLGTFLDEQRAFIILDSAIAGGMRVGGMLEQNLQIKRQGYKLEADELNKRIAAVHKRLVESRQLISENIDQIDNSVGDIAAATRHNVRSFTNAFAEALPIEIERADARDIKRFLPAFIQDTFKDWIEKEGTEMAHTLEELAEEIIEVTNASLRETVEGIRDELGLSADLNLEVDTIAYDIGVFALGAFGVSVLFFANAIVGGLLTLAAPVVAFLLKDKVDDRIKEQAREEGVKAIRLAGEKLEAEMLRFIHDYGSKLKTFVENAGDRLYRQIEEVLEQVQKERGENLNQEELLKRVEERLEATRRVQKLLATSREKLAKHVAQSVPDAESAKPEEAA</sequence>
<proteinExistence type="predicted"/>
<dbReference type="InterPro" id="IPR027417">
    <property type="entry name" value="P-loop_NTPase"/>
</dbReference>
<keyword evidence="1" id="KW-0175">Coiled coil</keyword>
<keyword evidence="2" id="KW-0812">Transmembrane</keyword>
<evidence type="ECO:0000313" key="5">
    <source>
        <dbReference type="Proteomes" id="UP000321595"/>
    </source>
</evidence>
<keyword evidence="2" id="KW-0472">Membrane</keyword>
<evidence type="ECO:0000313" key="4">
    <source>
        <dbReference type="EMBL" id="QED28312.1"/>
    </source>
</evidence>
<dbReference type="CDD" id="cd09912">
    <property type="entry name" value="DLP_2"/>
    <property type="match status" value="1"/>
</dbReference>
<evidence type="ECO:0000256" key="1">
    <source>
        <dbReference type="SAM" id="Coils"/>
    </source>
</evidence>
<dbReference type="InterPro" id="IPR030381">
    <property type="entry name" value="G_DYNAMIN_dom"/>
</dbReference>
<keyword evidence="2" id="KW-1133">Transmembrane helix</keyword>
<feature type="coiled-coil region" evidence="1">
    <location>
        <begin position="306"/>
        <end position="333"/>
    </location>
</feature>
<dbReference type="KEGG" id="bbae:FRD01_13945"/>
<dbReference type="InterPro" id="IPR045063">
    <property type="entry name" value="Dynamin_N"/>
</dbReference>
<feature type="coiled-coil region" evidence="1">
    <location>
        <begin position="545"/>
        <end position="582"/>
    </location>
</feature>
<dbReference type="Gene3D" id="3.40.50.300">
    <property type="entry name" value="P-loop containing nucleotide triphosphate hydrolases"/>
    <property type="match status" value="1"/>
</dbReference>
<feature type="transmembrane region" description="Helical" evidence="2">
    <location>
        <begin position="458"/>
        <end position="491"/>
    </location>
</feature>
<evidence type="ECO:0000256" key="2">
    <source>
        <dbReference type="SAM" id="Phobius"/>
    </source>
</evidence>
<gene>
    <name evidence="4" type="ORF">FRD01_13945</name>
</gene>
<organism evidence="4 5">
    <name type="scientific">Microvenator marinus</name>
    <dbReference type="NCBI Taxonomy" id="2600177"/>
    <lineage>
        <taxon>Bacteria</taxon>
        <taxon>Deltaproteobacteria</taxon>
        <taxon>Bradymonadales</taxon>
        <taxon>Microvenatoraceae</taxon>
        <taxon>Microvenator</taxon>
    </lineage>
</organism>
<dbReference type="InterPro" id="IPR051943">
    <property type="entry name" value="TRAFAC_Dynamin-like_GTPase"/>
</dbReference>
<protein>
    <recommendedName>
        <fullName evidence="3">Dynamin-type G domain-containing protein</fullName>
    </recommendedName>
</protein>
<name>A0A5B8XQX9_9DELT</name>
<evidence type="ECO:0000259" key="3">
    <source>
        <dbReference type="PROSITE" id="PS51718"/>
    </source>
</evidence>
<dbReference type="OrthoDB" id="9802035at2"/>
<dbReference type="PANTHER" id="PTHR43681:SF1">
    <property type="entry name" value="SARCALUMENIN"/>
    <property type="match status" value="1"/>
</dbReference>
<keyword evidence="5" id="KW-1185">Reference proteome</keyword>
<dbReference type="GO" id="GO:0005525">
    <property type="term" value="F:GTP binding"/>
    <property type="evidence" value="ECO:0007669"/>
    <property type="project" value="InterPro"/>
</dbReference>